<dbReference type="CDD" id="cd14399">
    <property type="entry name" value="UBA_PLICs"/>
    <property type="match status" value="1"/>
</dbReference>
<dbReference type="GO" id="GO:0005829">
    <property type="term" value="C:cytosol"/>
    <property type="evidence" value="ECO:0007669"/>
    <property type="project" value="TreeGrafter"/>
</dbReference>
<dbReference type="Gene3D" id="3.10.20.90">
    <property type="entry name" value="Phosphatidylinositol 3-kinase Catalytic Subunit, Chain A, domain 1"/>
    <property type="match status" value="1"/>
</dbReference>
<dbReference type="GO" id="GO:0031593">
    <property type="term" value="F:polyubiquitin modification-dependent protein binding"/>
    <property type="evidence" value="ECO:0007669"/>
    <property type="project" value="TreeGrafter"/>
</dbReference>
<dbReference type="Pfam" id="PF23195">
    <property type="entry name" value="UBQLN1"/>
    <property type="match status" value="1"/>
</dbReference>
<dbReference type="Proteomes" id="UP001458880">
    <property type="component" value="Unassembled WGS sequence"/>
</dbReference>
<dbReference type="InterPro" id="IPR006636">
    <property type="entry name" value="STI1_HS-bd"/>
</dbReference>
<dbReference type="Pfam" id="PF00627">
    <property type="entry name" value="UBA"/>
    <property type="match status" value="1"/>
</dbReference>
<dbReference type="InterPro" id="IPR009060">
    <property type="entry name" value="UBA-like_sf"/>
</dbReference>
<evidence type="ECO:0000259" key="2">
    <source>
        <dbReference type="PROSITE" id="PS50030"/>
    </source>
</evidence>
<keyword evidence="5" id="KW-1185">Reference proteome</keyword>
<proteinExistence type="predicted"/>
<dbReference type="EMBL" id="JASPKY010000482">
    <property type="protein sequence ID" value="KAK9695400.1"/>
    <property type="molecule type" value="Genomic_DNA"/>
</dbReference>
<reference evidence="4 5" key="1">
    <citation type="journal article" date="2024" name="BMC Genomics">
        <title>De novo assembly and annotation of Popillia japonica's genome with initial clues to its potential as an invasive pest.</title>
        <authorList>
            <person name="Cucini C."/>
            <person name="Boschi S."/>
            <person name="Funari R."/>
            <person name="Cardaioli E."/>
            <person name="Iannotti N."/>
            <person name="Marturano G."/>
            <person name="Paoli F."/>
            <person name="Bruttini M."/>
            <person name="Carapelli A."/>
            <person name="Frati F."/>
            <person name="Nardi F."/>
        </authorList>
    </citation>
    <scope>NUCLEOTIDE SEQUENCE [LARGE SCALE GENOMIC DNA]</scope>
    <source>
        <strain evidence="4">DMR45628</strain>
    </source>
</reference>
<comment type="caution">
    <text evidence="4">The sequence shown here is derived from an EMBL/GenBank/DDBJ whole genome shotgun (WGS) entry which is preliminary data.</text>
</comment>
<dbReference type="SMART" id="SM00727">
    <property type="entry name" value="STI1"/>
    <property type="match status" value="1"/>
</dbReference>
<dbReference type="Gene3D" id="1.10.260.100">
    <property type="match status" value="1"/>
</dbReference>
<dbReference type="InterPro" id="IPR015940">
    <property type="entry name" value="UBA"/>
</dbReference>
<feature type="domain" description="UBA" evidence="2">
    <location>
        <begin position="376"/>
        <end position="420"/>
    </location>
</feature>
<dbReference type="PROSITE" id="PS50053">
    <property type="entry name" value="UBIQUITIN_2"/>
    <property type="match status" value="1"/>
</dbReference>
<dbReference type="SMART" id="SM00165">
    <property type="entry name" value="UBA"/>
    <property type="match status" value="1"/>
</dbReference>
<dbReference type="SUPFAM" id="SSF46934">
    <property type="entry name" value="UBA-like"/>
    <property type="match status" value="1"/>
</dbReference>
<dbReference type="SMART" id="SM00213">
    <property type="entry name" value="UBQ"/>
    <property type="match status" value="1"/>
</dbReference>
<dbReference type="Pfam" id="PF00240">
    <property type="entry name" value="ubiquitin"/>
    <property type="match status" value="1"/>
</dbReference>
<dbReference type="InterPro" id="IPR029071">
    <property type="entry name" value="Ubiquitin-like_domsf"/>
</dbReference>
<dbReference type="InterPro" id="IPR000626">
    <property type="entry name" value="Ubiquitin-like_dom"/>
</dbReference>
<dbReference type="PANTHER" id="PTHR10677:SF3">
    <property type="entry name" value="FI07626P-RELATED"/>
    <property type="match status" value="1"/>
</dbReference>
<sequence length="424" mass="47754">MDILGDDIVENEMLSLTVKSSAKKEVLEVPSHLTISNEMLSLTVKSSAKKEVLEVPSHLTISNFKEIIARKFDVSDVHLLRLIYAGRILKDLDTLKSLNIKTGYTIYVVIKPQVADNSRHYTDSPDILRLMLNNNPALQEVMQRNPELGHAINNPSVLREAMEIMRNPNIANEFARSADRAMNNIESLPGGFNALQQMYHDIEEPLMSATNETSNPFLNLFTTQTSNRQGSENRDPLPNPWSSSESTLNDLDHDAYLSHPLIQNMLEQLQNRMPELGIVPSPQMLQELQALLSNTNQSDEYENLRQQMTQNTNEPTANANISPEIINAIILPALLLSSIVRNQAPNVSNNNEVNSSSMSQLLSPLNSHNLTNNTLNFEERYRIQLQQLSEMGFINREANLQALITSFGDLNRAIEMLLSRNMLN</sequence>
<evidence type="ECO:0000259" key="3">
    <source>
        <dbReference type="PROSITE" id="PS50053"/>
    </source>
</evidence>
<evidence type="ECO:0000313" key="4">
    <source>
        <dbReference type="EMBL" id="KAK9695400.1"/>
    </source>
</evidence>
<organism evidence="4 5">
    <name type="scientific">Popillia japonica</name>
    <name type="common">Japanese beetle</name>
    <dbReference type="NCBI Taxonomy" id="7064"/>
    <lineage>
        <taxon>Eukaryota</taxon>
        <taxon>Metazoa</taxon>
        <taxon>Ecdysozoa</taxon>
        <taxon>Arthropoda</taxon>
        <taxon>Hexapoda</taxon>
        <taxon>Insecta</taxon>
        <taxon>Pterygota</taxon>
        <taxon>Neoptera</taxon>
        <taxon>Endopterygota</taxon>
        <taxon>Coleoptera</taxon>
        <taxon>Polyphaga</taxon>
        <taxon>Scarabaeiformia</taxon>
        <taxon>Scarabaeidae</taxon>
        <taxon>Rutelinae</taxon>
        <taxon>Popillia</taxon>
    </lineage>
</organism>
<dbReference type="FunFam" id="1.10.260.100:FF:000001">
    <property type="entry name" value="Ubiquilin 1"/>
    <property type="match status" value="1"/>
</dbReference>
<name>A0AAW1IYD6_POPJA</name>
<dbReference type="GO" id="GO:0006511">
    <property type="term" value="P:ubiquitin-dependent protein catabolic process"/>
    <property type="evidence" value="ECO:0007669"/>
    <property type="project" value="TreeGrafter"/>
</dbReference>
<dbReference type="InterPro" id="IPR015496">
    <property type="entry name" value="Ubiquilin"/>
</dbReference>
<feature type="domain" description="Ubiquitin-like" evidence="3">
    <location>
        <begin position="40"/>
        <end position="111"/>
    </location>
</feature>
<dbReference type="PROSITE" id="PS50030">
    <property type="entry name" value="UBA"/>
    <property type="match status" value="1"/>
</dbReference>
<dbReference type="PANTHER" id="PTHR10677">
    <property type="entry name" value="UBIQUILIN"/>
    <property type="match status" value="1"/>
</dbReference>
<accession>A0AAW1IYD6</accession>
<evidence type="ECO:0000313" key="5">
    <source>
        <dbReference type="Proteomes" id="UP001458880"/>
    </source>
</evidence>
<dbReference type="Gene3D" id="1.10.8.10">
    <property type="entry name" value="DNA helicase RuvA subunit, C-terminal domain"/>
    <property type="match status" value="1"/>
</dbReference>
<protein>
    <submittedName>
        <fullName evidence="4">UBA/TS-N domain</fullName>
    </submittedName>
</protein>
<feature type="region of interest" description="Disordered" evidence="1">
    <location>
        <begin position="225"/>
        <end position="248"/>
    </location>
</feature>
<dbReference type="SUPFAM" id="SSF54236">
    <property type="entry name" value="Ubiquitin-like"/>
    <property type="match status" value="1"/>
</dbReference>
<gene>
    <name evidence="4" type="ORF">QE152_g32602</name>
</gene>
<dbReference type="AlphaFoldDB" id="A0AAW1IYD6"/>
<evidence type="ECO:0000256" key="1">
    <source>
        <dbReference type="SAM" id="MobiDB-lite"/>
    </source>
</evidence>